<feature type="compositionally biased region" description="Polar residues" evidence="1">
    <location>
        <begin position="95"/>
        <end position="115"/>
    </location>
</feature>
<evidence type="ECO:0000256" key="1">
    <source>
        <dbReference type="SAM" id="MobiDB-lite"/>
    </source>
</evidence>
<organism evidence="3 4">
    <name type="scientific">Granulicella pectinivorans</name>
    <dbReference type="NCBI Taxonomy" id="474950"/>
    <lineage>
        <taxon>Bacteria</taxon>
        <taxon>Pseudomonadati</taxon>
        <taxon>Acidobacteriota</taxon>
        <taxon>Terriglobia</taxon>
        <taxon>Terriglobales</taxon>
        <taxon>Acidobacteriaceae</taxon>
        <taxon>Granulicella</taxon>
    </lineage>
</organism>
<evidence type="ECO:0000256" key="2">
    <source>
        <dbReference type="SAM" id="Phobius"/>
    </source>
</evidence>
<dbReference type="AlphaFoldDB" id="A0A1I6LZI6"/>
<evidence type="ECO:0000313" key="4">
    <source>
        <dbReference type="Proteomes" id="UP000199024"/>
    </source>
</evidence>
<dbReference type="Proteomes" id="UP000199024">
    <property type="component" value="Unassembled WGS sequence"/>
</dbReference>
<sequence length="191" mass="20613">MNSILVRVVALGPLCVSLCAAYSLFGAQYFQHPQLGPKWLAGLILGSMVWAAFSMIAFEEIPEAISYLQNLAKSPSGSSLSKPAPSRVASATNIQGGNAAMNQPNKTSPSSTLSAQEKARIEEEERYRAQVRARYSGGSNPTSSSNAYVRSASYTTRLRENVDNGMWWASKIVATFFVLAVLFAVIAIFGH</sequence>
<protein>
    <submittedName>
        <fullName evidence="3">Uncharacterized protein</fullName>
    </submittedName>
</protein>
<evidence type="ECO:0000313" key="3">
    <source>
        <dbReference type="EMBL" id="SFS08692.1"/>
    </source>
</evidence>
<gene>
    <name evidence="3" type="ORF">SAMN05421771_1523</name>
</gene>
<feature type="transmembrane region" description="Helical" evidence="2">
    <location>
        <begin position="39"/>
        <end position="58"/>
    </location>
</feature>
<reference evidence="3 4" key="1">
    <citation type="submission" date="2016-10" db="EMBL/GenBank/DDBJ databases">
        <authorList>
            <person name="de Groot N.N."/>
        </authorList>
    </citation>
    <scope>NUCLEOTIDE SEQUENCE [LARGE SCALE GENOMIC DNA]</scope>
    <source>
        <strain evidence="3 4">DSM 21001</strain>
    </source>
</reference>
<keyword evidence="2" id="KW-0812">Transmembrane</keyword>
<name>A0A1I6LZI6_9BACT</name>
<accession>A0A1I6LZI6</accession>
<proteinExistence type="predicted"/>
<keyword evidence="2" id="KW-1133">Transmembrane helix</keyword>
<dbReference type="EMBL" id="FOZL01000001">
    <property type="protein sequence ID" value="SFS08692.1"/>
    <property type="molecule type" value="Genomic_DNA"/>
</dbReference>
<feature type="region of interest" description="Disordered" evidence="1">
    <location>
        <begin position="95"/>
        <end position="119"/>
    </location>
</feature>
<dbReference type="RefSeq" id="WP_089838090.1">
    <property type="nucleotide sequence ID" value="NZ_FOZL01000001.1"/>
</dbReference>
<feature type="transmembrane region" description="Helical" evidence="2">
    <location>
        <begin position="167"/>
        <end position="189"/>
    </location>
</feature>
<keyword evidence="4" id="KW-1185">Reference proteome</keyword>
<keyword evidence="2" id="KW-0472">Membrane</keyword>